<dbReference type="GO" id="GO:0016787">
    <property type="term" value="F:hydrolase activity"/>
    <property type="evidence" value="ECO:0007669"/>
    <property type="project" value="UniProtKB-KW"/>
</dbReference>
<dbReference type="SMART" id="SM00849">
    <property type="entry name" value="Lactamase_B"/>
    <property type="match status" value="1"/>
</dbReference>
<dbReference type="PANTHER" id="PTHR42663">
    <property type="entry name" value="HYDROLASE C777.06C-RELATED-RELATED"/>
    <property type="match status" value="1"/>
</dbReference>
<organism evidence="2">
    <name type="scientific">candidate division WOR-3 bacterium</name>
    <dbReference type="NCBI Taxonomy" id="2052148"/>
    <lineage>
        <taxon>Bacteria</taxon>
        <taxon>Bacteria division WOR-3</taxon>
    </lineage>
</organism>
<dbReference type="AlphaFoldDB" id="A0A7C6EH78"/>
<sequence>MLIKFYGTRGSIPVSGATTIKYGGNTTCVYIETKNGESIIIDAGSGIRELGIYLIQNKKNDLHLIFTHYHWDHIQGFPFFAPAYSKNTKIYIYGPENDVAAKKALSYQMHIPFFPTIKLTDLPAKFTFKKTRPKFKIGKMAIQVIENNHPNYTFGLKFIEDDKNVVFLTDNELNSPSPRTPYKKFIKFVKGADLLIHDAQYVDENYHTKIGWGHSTFNQVMQLAKDCGVKRILFTHHDPSSSDDFIQNVLEKTRKSFPGFEIDAASTGTEINL</sequence>
<dbReference type="Gene3D" id="3.60.15.10">
    <property type="entry name" value="Ribonuclease Z/Hydroxyacylglutathione hydrolase-like"/>
    <property type="match status" value="1"/>
</dbReference>
<protein>
    <submittedName>
        <fullName evidence="2">MBL fold metallo-hydrolase</fullName>
    </submittedName>
</protein>
<accession>A0A7C6EH78</accession>
<dbReference type="PANTHER" id="PTHR42663:SF4">
    <property type="entry name" value="SLL1036 PROTEIN"/>
    <property type="match status" value="1"/>
</dbReference>
<gene>
    <name evidence="2" type="ORF">ENV70_03770</name>
</gene>
<evidence type="ECO:0000259" key="1">
    <source>
        <dbReference type="SMART" id="SM00849"/>
    </source>
</evidence>
<dbReference type="CDD" id="cd07715">
    <property type="entry name" value="TaR3-like_MBL-fold"/>
    <property type="match status" value="1"/>
</dbReference>
<dbReference type="InterPro" id="IPR036866">
    <property type="entry name" value="RibonucZ/Hydroxyglut_hydro"/>
</dbReference>
<reference evidence="2" key="1">
    <citation type="journal article" date="2020" name="mSystems">
        <title>Genome- and Community-Level Interaction Insights into Carbon Utilization and Element Cycling Functions of Hydrothermarchaeota in Hydrothermal Sediment.</title>
        <authorList>
            <person name="Zhou Z."/>
            <person name="Liu Y."/>
            <person name="Xu W."/>
            <person name="Pan J."/>
            <person name="Luo Z.H."/>
            <person name="Li M."/>
        </authorList>
    </citation>
    <scope>NUCLEOTIDE SEQUENCE [LARGE SCALE GENOMIC DNA]</scope>
    <source>
        <strain evidence="2">SpSt-783</strain>
    </source>
</reference>
<dbReference type="InterPro" id="IPR001279">
    <property type="entry name" value="Metallo-B-lactamas"/>
</dbReference>
<evidence type="ECO:0000313" key="2">
    <source>
        <dbReference type="EMBL" id="HHS62721.1"/>
    </source>
</evidence>
<proteinExistence type="predicted"/>
<dbReference type="SUPFAM" id="SSF56281">
    <property type="entry name" value="Metallo-hydrolase/oxidoreductase"/>
    <property type="match status" value="1"/>
</dbReference>
<name>A0A7C6EH78_UNCW3</name>
<feature type="domain" description="Metallo-beta-lactamase" evidence="1">
    <location>
        <begin position="25"/>
        <end position="214"/>
    </location>
</feature>
<comment type="caution">
    <text evidence="2">The sequence shown here is derived from an EMBL/GenBank/DDBJ whole genome shotgun (WGS) entry which is preliminary data.</text>
</comment>
<dbReference type="Pfam" id="PF12706">
    <property type="entry name" value="Lactamase_B_2"/>
    <property type="match status" value="1"/>
</dbReference>
<dbReference type="EMBL" id="DTHJ01000078">
    <property type="protein sequence ID" value="HHS62721.1"/>
    <property type="molecule type" value="Genomic_DNA"/>
</dbReference>
<keyword evidence="2" id="KW-0378">Hydrolase</keyword>